<dbReference type="InterPro" id="IPR043504">
    <property type="entry name" value="Peptidase_S1_PA_chymotrypsin"/>
</dbReference>
<sequence>MCIMSPKLMKVTLNIISNDKCSEYIKDPEYSIIGVTSFGRFCGYAYSPAIYIRVSSYIPWIESVVWGQNKNL</sequence>
<name>A0AAV8ZN90_9CUCU</name>
<gene>
    <name evidence="1" type="ORF">NQ314_004195</name>
</gene>
<dbReference type="Gene3D" id="2.40.10.10">
    <property type="entry name" value="Trypsin-like serine proteases"/>
    <property type="match status" value="1"/>
</dbReference>
<dbReference type="Proteomes" id="UP001162156">
    <property type="component" value="Unassembled WGS sequence"/>
</dbReference>
<evidence type="ECO:0000313" key="2">
    <source>
        <dbReference type="Proteomes" id="UP001162156"/>
    </source>
</evidence>
<keyword evidence="2" id="KW-1185">Reference proteome</keyword>
<dbReference type="SUPFAM" id="SSF50494">
    <property type="entry name" value="Trypsin-like serine proteases"/>
    <property type="match status" value="1"/>
</dbReference>
<evidence type="ECO:0008006" key="3">
    <source>
        <dbReference type="Google" id="ProtNLM"/>
    </source>
</evidence>
<comment type="caution">
    <text evidence="1">The sequence shown here is derived from an EMBL/GenBank/DDBJ whole genome shotgun (WGS) entry which is preliminary data.</text>
</comment>
<accession>A0AAV8ZN90</accession>
<organism evidence="1 2">
    <name type="scientific">Rhamnusium bicolor</name>
    <dbReference type="NCBI Taxonomy" id="1586634"/>
    <lineage>
        <taxon>Eukaryota</taxon>
        <taxon>Metazoa</taxon>
        <taxon>Ecdysozoa</taxon>
        <taxon>Arthropoda</taxon>
        <taxon>Hexapoda</taxon>
        <taxon>Insecta</taxon>
        <taxon>Pterygota</taxon>
        <taxon>Neoptera</taxon>
        <taxon>Endopterygota</taxon>
        <taxon>Coleoptera</taxon>
        <taxon>Polyphaga</taxon>
        <taxon>Cucujiformia</taxon>
        <taxon>Chrysomeloidea</taxon>
        <taxon>Cerambycidae</taxon>
        <taxon>Lepturinae</taxon>
        <taxon>Rhagiini</taxon>
        <taxon>Rhamnusium</taxon>
    </lineage>
</organism>
<reference evidence="1" key="1">
    <citation type="journal article" date="2023" name="Insect Mol. Biol.">
        <title>Genome sequencing provides insights into the evolution of gene families encoding plant cell wall-degrading enzymes in longhorned beetles.</title>
        <authorList>
            <person name="Shin N.R."/>
            <person name="Okamura Y."/>
            <person name="Kirsch R."/>
            <person name="Pauchet Y."/>
        </authorList>
    </citation>
    <scope>NUCLEOTIDE SEQUENCE</scope>
    <source>
        <strain evidence="1">RBIC_L_NR</strain>
    </source>
</reference>
<dbReference type="InterPro" id="IPR009003">
    <property type="entry name" value="Peptidase_S1_PA"/>
</dbReference>
<dbReference type="EMBL" id="JANEYF010001235">
    <property type="protein sequence ID" value="KAJ8965355.1"/>
    <property type="molecule type" value="Genomic_DNA"/>
</dbReference>
<protein>
    <recommendedName>
        <fullName evidence="3">Peptidase S1 domain-containing protein</fullName>
    </recommendedName>
</protein>
<proteinExistence type="predicted"/>
<dbReference type="AlphaFoldDB" id="A0AAV8ZN90"/>
<evidence type="ECO:0000313" key="1">
    <source>
        <dbReference type="EMBL" id="KAJ8965355.1"/>
    </source>
</evidence>